<dbReference type="EMBL" id="JACKWZ010000056">
    <property type="protein sequence ID" value="KAF9418394.1"/>
    <property type="molecule type" value="Genomic_DNA"/>
</dbReference>
<name>A0A835GMJ4_SPOEX</name>
<comment type="caution">
    <text evidence="1">The sequence shown here is derived from an EMBL/GenBank/DDBJ whole genome shotgun (WGS) entry which is preliminary data.</text>
</comment>
<dbReference type="Proteomes" id="UP000648187">
    <property type="component" value="Unassembled WGS sequence"/>
</dbReference>
<evidence type="ECO:0008006" key="3">
    <source>
        <dbReference type="Google" id="ProtNLM"/>
    </source>
</evidence>
<organism evidence="1 2">
    <name type="scientific">Spodoptera exigua</name>
    <name type="common">Beet armyworm</name>
    <name type="synonym">Noctua fulgens</name>
    <dbReference type="NCBI Taxonomy" id="7107"/>
    <lineage>
        <taxon>Eukaryota</taxon>
        <taxon>Metazoa</taxon>
        <taxon>Ecdysozoa</taxon>
        <taxon>Arthropoda</taxon>
        <taxon>Hexapoda</taxon>
        <taxon>Insecta</taxon>
        <taxon>Pterygota</taxon>
        <taxon>Neoptera</taxon>
        <taxon>Endopterygota</taxon>
        <taxon>Lepidoptera</taxon>
        <taxon>Glossata</taxon>
        <taxon>Ditrysia</taxon>
        <taxon>Noctuoidea</taxon>
        <taxon>Noctuidae</taxon>
        <taxon>Amphipyrinae</taxon>
        <taxon>Spodoptera</taxon>
    </lineage>
</organism>
<evidence type="ECO:0000313" key="1">
    <source>
        <dbReference type="EMBL" id="KAF9418394.1"/>
    </source>
</evidence>
<keyword evidence="2" id="KW-1185">Reference proteome</keyword>
<sequence>MYALFRAVKMARESRVASVSILSDSRSSLDLLRSPSVTHHLALQMKGFVREIREEGREVLIRVRAPQEDLSW</sequence>
<protein>
    <recommendedName>
        <fullName evidence="3">RNase H type-1 domain-containing protein</fullName>
    </recommendedName>
</protein>
<reference evidence="1" key="1">
    <citation type="submission" date="2020-08" db="EMBL/GenBank/DDBJ databases">
        <title>Spodoptera exigua strain:BAW_Kor-Di-RS1 Genome sequencing and assembly.</title>
        <authorList>
            <person name="Kim J."/>
            <person name="Nam H.Y."/>
            <person name="Kwon M."/>
            <person name="Choi J.H."/>
            <person name="Cho S.R."/>
            <person name="Kim G.-H."/>
        </authorList>
    </citation>
    <scope>NUCLEOTIDE SEQUENCE</scope>
    <source>
        <strain evidence="1">BAW_Kor-Di-RS1</strain>
        <tissue evidence="1">Whole-body</tissue>
    </source>
</reference>
<evidence type="ECO:0000313" key="2">
    <source>
        <dbReference type="Proteomes" id="UP000648187"/>
    </source>
</evidence>
<accession>A0A835GMJ4</accession>
<dbReference type="AlphaFoldDB" id="A0A835GMJ4"/>
<gene>
    <name evidence="1" type="ORF">HW555_004824</name>
</gene>
<proteinExistence type="predicted"/>